<dbReference type="SUPFAM" id="SSF56112">
    <property type="entry name" value="Protein kinase-like (PK-like)"/>
    <property type="match status" value="1"/>
</dbReference>
<dbReference type="FunFam" id="1.10.510.10:FF:000060">
    <property type="entry name" value="G-type lectin S-receptor-like serine/threonine-protein kinase"/>
    <property type="match status" value="1"/>
</dbReference>
<feature type="chain" id="PRO_5044831515" description="Receptor-like serine/threonine-protein kinase" evidence="15">
    <location>
        <begin position="19"/>
        <end position="833"/>
    </location>
</feature>
<evidence type="ECO:0000256" key="15">
    <source>
        <dbReference type="SAM" id="SignalP"/>
    </source>
</evidence>
<dbReference type="PROSITE" id="PS50948">
    <property type="entry name" value="PAN"/>
    <property type="match status" value="1"/>
</dbReference>
<reference evidence="19 20" key="1">
    <citation type="submission" date="2024-11" db="EMBL/GenBank/DDBJ databases">
        <title>A near-complete genome assembly of Cinchona calisaya.</title>
        <authorList>
            <person name="Lian D.C."/>
            <person name="Zhao X.W."/>
            <person name="Wei L."/>
        </authorList>
    </citation>
    <scope>NUCLEOTIDE SEQUENCE [LARGE SCALE GENOMIC DNA]</scope>
    <source>
        <tissue evidence="19">Nenye</tissue>
    </source>
</reference>
<dbReference type="InterPro" id="IPR024171">
    <property type="entry name" value="SRK-like_kinase"/>
</dbReference>
<accession>A0ABD2ZRQ7</accession>
<dbReference type="Pfam" id="PF00954">
    <property type="entry name" value="S_locus_glycop"/>
    <property type="match status" value="1"/>
</dbReference>
<dbReference type="Pfam" id="PF00069">
    <property type="entry name" value="Pkinase"/>
    <property type="match status" value="1"/>
</dbReference>
<comment type="catalytic activity">
    <reaction evidence="11 13">
        <text>L-threonyl-[protein] + ATP = O-phospho-L-threonyl-[protein] + ADP + H(+)</text>
        <dbReference type="Rhea" id="RHEA:46608"/>
        <dbReference type="Rhea" id="RHEA-COMP:11060"/>
        <dbReference type="Rhea" id="RHEA-COMP:11605"/>
        <dbReference type="ChEBI" id="CHEBI:15378"/>
        <dbReference type="ChEBI" id="CHEBI:30013"/>
        <dbReference type="ChEBI" id="CHEBI:30616"/>
        <dbReference type="ChEBI" id="CHEBI:61977"/>
        <dbReference type="ChEBI" id="CHEBI:456216"/>
        <dbReference type="EC" id="2.7.11.1"/>
    </reaction>
</comment>
<dbReference type="AlphaFoldDB" id="A0ABD2ZRQ7"/>
<dbReference type="GO" id="GO:0004674">
    <property type="term" value="F:protein serine/threonine kinase activity"/>
    <property type="evidence" value="ECO:0007669"/>
    <property type="project" value="UniProtKB-KW"/>
</dbReference>
<dbReference type="GO" id="GO:0005524">
    <property type="term" value="F:ATP binding"/>
    <property type="evidence" value="ECO:0007669"/>
    <property type="project" value="UniProtKB-KW"/>
</dbReference>
<evidence type="ECO:0000256" key="7">
    <source>
        <dbReference type="ARBA" id="ARBA00022777"/>
    </source>
</evidence>
<gene>
    <name evidence="19" type="ORF">ACH5RR_014930</name>
</gene>
<comment type="catalytic activity">
    <reaction evidence="12 13">
        <text>L-seryl-[protein] + ATP = O-phospho-L-seryl-[protein] + ADP + H(+)</text>
        <dbReference type="Rhea" id="RHEA:17989"/>
        <dbReference type="Rhea" id="RHEA-COMP:9863"/>
        <dbReference type="Rhea" id="RHEA-COMP:11604"/>
        <dbReference type="ChEBI" id="CHEBI:15378"/>
        <dbReference type="ChEBI" id="CHEBI:29999"/>
        <dbReference type="ChEBI" id="CHEBI:30616"/>
        <dbReference type="ChEBI" id="CHEBI:83421"/>
        <dbReference type="ChEBI" id="CHEBI:456216"/>
        <dbReference type="EC" id="2.7.11.1"/>
    </reaction>
</comment>
<keyword evidence="14" id="KW-1133">Transmembrane helix</keyword>
<evidence type="ECO:0000256" key="8">
    <source>
        <dbReference type="ARBA" id="ARBA00022840"/>
    </source>
</evidence>
<keyword evidence="5 15" id="KW-0732">Signal</keyword>
<keyword evidence="14" id="KW-0812">Transmembrane</keyword>
<feature type="domain" description="Protein kinase" evidence="16">
    <location>
        <begin position="512"/>
        <end position="764"/>
    </location>
</feature>
<dbReference type="InterPro" id="IPR003609">
    <property type="entry name" value="Pan_app"/>
</dbReference>
<keyword evidence="20" id="KW-1185">Reference proteome</keyword>
<evidence type="ECO:0000256" key="6">
    <source>
        <dbReference type="ARBA" id="ARBA00022741"/>
    </source>
</evidence>
<dbReference type="Proteomes" id="UP001630127">
    <property type="component" value="Unassembled WGS sequence"/>
</dbReference>
<feature type="transmembrane region" description="Helical" evidence="14">
    <location>
        <begin position="438"/>
        <end position="458"/>
    </location>
</feature>
<evidence type="ECO:0000256" key="11">
    <source>
        <dbReference type="ARBA" id="ARBA00047899"/>
    </source>
</evidence>
<keyword evidence="8 13" id="KW-0067">ATP-binding</keyword>
<evidence type="ECO:0000256" key="13">
    <source>
        <dbReference type="PIRNR" id="PIRNR000641"/>
    </source>
</evidence>
<dbReference type="SMART" id="SM00473">
    <property type="entry name" value="PAN_AP"/>
    <property type="match status" value="1"/>
</dbReference>
<dbReference type="InterPro" id="IPR036426">
    <property type="entry name" value="Bulb-type_lectin_dom_sf"/>
</dbReference>
<evidence type="ECO:0000256" key="4">
    <source>
        <dbReference type="ARBA" id="ARBA00022679"/>
    </source>
</evidence>
<evidence type="ECO:0000256" key="2">
    <source>
        <dbReference type="ARBA" id="ARBA00022475"/>
    </source>
</evidence>
<evidence type="ECO:0000256" key="1">
    <source>
        <dbReference type="ARBA" id="ARBA00004251"/>
    </source>
</evidence>
<dbReference type="InterPro" id="IPR000719">
    <property type="entry name" value="Prot_kinase_dom"/>
</dbReference>
<comment type="caution">
    <text evidence="19">The sequence shown here is derived from an EMBL/GenBank/DDBJ whole genome shotgun (WGS) entry which is preliminary data.</text>
</comment>
<dbReference type="InterPro" id="IPR008271">
    <property type="entry name" value="Ser/Thr_kinase_AS"/>
</dbReference>
<dbReference type="Gene3D" id="3.50.4.10">
    <property type="entry name" value="Hepatocyte Growth Factor"/>
    <property type="match status" value="1"/>
</dbReference>
<dbReference type="PIRSF" id="PIRSF000641">
    <property type="entry name" value="SRK"/>
    <property type="match status" value="1"/>
</dbReference>
<evidence type="ECO:0000313" key="20">
    <source>
        <dbReference type="Proteomes" id="UP001630127"/>
    </source>
</evidence>
<dbReference type="CDD" id="cd01098">
    <property type="entry name" value="PAN_AP_plant"/>
    <property type="match status" value="1"/>
</dbReference>
<evidence type="ECO:0000259" key="17">
    <source>
        <dbReference type="PROSITE" id="PS50927"/>
    </source>
</evidence>
<evidence type="ECO:0000256" key="14">
    <source>
        <dbReference type="SAM" id="Phobius"/>
    </source>
</evidence>
<keyword evidence="14" id="KW-0472">Membrane</keyword>
<feature type="signal peptide" evidence="15">
    <location>
        <begin position="1"/>
        <end position="18"/>
    </location>
</feature>
<dbReference type="CDD" id="cd00028">
    <property type="entry name" value="B_lectin"/>
    <property type="match status" value="1"/>
</dbReference>
<dbReference type="Pfam" id="PF01453">
    <property type="entry name" value="B_lectin"/>
    <property type="match status" value="1"/>
</dbReference>
<dbReference type="PANTHER" id="PTHR27002:SF1097">
    <property type="entry name" value="RECEPTOR-LIKE SERINE_THREONINE-PROTEIN KINASE"/>
    <property type="match status" value="1"/>
</dbReference>
<dbReference type="GO" id="GO:0005886">
    <property type="term" value="C:plasma membrane"/>
    <property type="evidence" value="ECO:0007669"/>
    <property type="project" value="UniProtKB-SubCell"/>
</dbReference>
<dbReference type="Gene3D" id="3.30.200.20">
    <property type="entry name" value="Phosphorylase Kinase, domain 1"/>
    <property type="match status" value="1"/>
</dbReference>
<dbReference type="FunFam" id="2.90.10.10:FF:000001">
    <property type="entry name" value="G-type lectin S-receptor-like serine/threonine-protein kinase"/>
    <property type="match status" value="1"/>
</dbReference>
<dbReference type="PROSITE" id="PS00108">
    <property type="entry name" value="PROTEIN_KINASE_ST"/>
    <property type="match status" value="1"/>
</dbReference>
<comment type="subcellular location">
    <subcellularLocation>
        <location evidence="1">Cell membrane</location>
        <topology evidence="1">Single-pass type I membrane protein</topology>
    </subcellularLocation>
</comment>
<keyword evidence="10" id="KW-0325">Glycoprotein</keyword>
<dbReference type="FunFam" id="3.30.200.20:FF:000195">
    <property type="entry name" value="G-type lectin S-receptor-like serine/threonine-protein kinase"/>
    <property type="match status" value="1"/>
</dbReference>
<dbReference type="Gene3D" id="1.10.510.10">
    <property type="entry name" value="Transferase(Phosphotransferase) domain 1"/>
    <property type="match status" value="1"/>
</dbReference>
<dbReference type="PROSITE" id="PS50011">
    <property type="entry name" value="PROTEIN_KINASE_DOM"/>
    <property type="match status" value="1"/>
</dbReference>
<evidence type="ECO:0000256" key="5">
    <source>
        <dbReference type="ARBA" id="ARBA00022729"/>
    </source>
</evidence>
<evidence type="ECO:0000259" key="18">
    <source>
        <dbReference type="PROSITE" id="PS50948"/>
    </source>
</evidence>
<dbReference type="InterPro" id="IPR011009">
    <property type="entry name" value="Kinase-like_dom_sf"/>
</dbReference>
<comment type="similarity">
    <text evidence="13">Belongs to the protein kinase superfamily. Ser/Thr protein kinase family.</text>
</comment>
<evidence type="ECO:0000256" key="12">
    <source>
        <dbReference type="ARBA" id="ARBA00048679"/>
    </source>
</evidence>
<proteinExistence type="inferred from homology"/>
<evidence type="ECO:0000259" key="16">
    <source>
        <dbReference type="PROSITE" id="PS50011"/>
    </source>
</evidence>
<dbReference type="PROSITE" id="PS50927">
    <property type="entry name" value="BULB_LECTIN"/>
    <property type="match status" value="1"/>
</dbReference>
<evidence type="ECO:0000256" key="10">
    <source>
        <dbReference type="ARBA" id="ARBA00023180"/>
    </source>
</evidence>
<protein>
    <recommendedName>
        <fullName evidence="13">Receptor-like serine/threonine-protein kinase</fullName>
        <ecNumber evidence="13">2.7.11.1</ecNumber>
    </recommendedName>
</protein>
<dbReference type="InterPro" id="IPR001480">
    <property type="entry name" value="Bulb-type_lectin_dom"/>
</dbReference>
<dbReference type="PANTHER" id="PTHR27002">
    <property type="entry name" value="RECEPTOR-LIKE SERINE/THREONINE-PROTEIN KINASE SD1-8"/>
    <property type="match status" value="1"/>
</dbReference>
<organism evidence="19 20">
    <name type="scientific">Cinchona calisaya</name>
    <dbReference type="NCBI Taxonomy" id="153742"/>
    <lineage>
        <taxon>Eukaryota</taxon>
        <taxon>Viridiplantae</taxon>
        <taxon>Streptophyta</taxon>
        <taxon>Embryophyta</taxon>
        <taxon>Tracheophyta</taxon>
        <taxon>Spermatophyta</taxon>
        <taxon>Magnoliopsida</taxon>
        <taxon>eudicotyledons</taxon>
        <taxon>Gunneridae</taxon>
        <taxon>Pentapetalae</taxon>
        <taxon>asterids</taxon>
        <taxon>lamiids</taxon>
        <taxon>Gentianales</taxon>
        <taxon>Rubiaceae</taxon>
        <taxon>Cinchonoideae</taxon>
        <taxon>Cinchoneae</taxon>
        <taxon>Cinchona</taxon>
    </lineage>
</organism>
<dbReference type="InterPro" id="IPR000858">
    <property type="entry name" value="S_locus_glycoprot_dom"/>
</dbReference>
<sequence length="833" mass="94431">MGFFQLVFVCCTFTFLASYRSIATTDTLAPLQTLTDGQILVSSNQKFALGFFSPGNSSKRYLGIWFHNLPLTVVWVANKGNPINESSGWLTIYSNGALFLYNSSVGSPVSVVWSTNETVASKNPVLQVLGSGNLVVREQETNGHEYIWQSFDYVCDTLLPGMKLGWKLRSNTNRYMTSWKSSEDLSDGDFTFSLDPPDVPQLVLRRRSKKEFRQYPFAGYKFSGGNEVENKTLMIKPVLVSNIEEVYYSYEMPDDSALSRLLLTQRGSVQFLMFQNLSREWRVVKTVNEDYCDQYGTCGPYGNCFSEGPNCRCLQRFLPRVQQDWRLSDWSGGCMRRYELNCSSTEGFVKYDGLNLPDNAVVRANYTLDHCRMECVNKCDCMAYTTINVNGNDSQCMMWLGALVDLRNIPNGGEELYIRMASLELGSDSNNKRRNIKLIVAITTSTASVLILCIFLGLHIYRLKRRTPIVENQTIPAPENSLCGHEQEKSREEVLEFSFFDLATISAATDQFALQNKIGEGGFGPVYKGALQNGMEIAVKRLSKKSGQGVTEFTNEVTLIAKLQHRNLVWLLGCCIHEEERMLIYEYLPNKSLDNLIFDETKRKLLQWDDRFEIILGIARGLLYIHQDSRFTIIHRDLKTSNILLDNEMIPKISDFGIARISGTEETIENSNRIMGTLGYISPEYARTGDYSIKSDIFSLGVILLEIISGRKNWGFHHSEHNYNLLGHAWKLWNEGKALEIVDELLEGSYSLKEVMRCIQVALLCGQNQAEERPKMCGVVFMLMNENAELPQPKEPGFWSDSYGMKNIIYPSSCTGEDSSTGNELTFTTMEGR</sequence>
<dbReference type="EMBL" id="JBJUIK010000007">
    <property type="protein sequence ID" value="KAL3522096.1"/>
    <property type="molecule type" value="Genomic_DNA"/>
</dbReference>
<feature type="domain" description="Apple" evidence="18">
    <location>
        <begin position="342"/>
        <end position="421"/>
    </location>
</feature>
<keyword evidence="9" id="KW-1015">Disulfide bond</keyword>
<keyword evidence="6 13" id="KW-0547">Nucleotide-binding</keyword>
<evidence type="ECO:0000313" key="19">
    <source>
        <dbReference type="EMBL" id="KAL3522096.1"/>
    </source>
</evidence>
<evidence type="ECO:0000256" key="9">
    <source>
        <dbReference type="ARBA" id="ARBA00023157"/>
    </source>
</evidence>
<dbReference type="Gene3D" id="2.90.10.10">
    <property type="entry name" value="Bulb-type lectin domain"/>
    <property type="match status" value="1"/>
</dbReference>
<dbReference type="SMART" id="SM00108">
    <property type="entry name" value="B_lectin"/>
    <property type="match status" value="1"/>
</dbReference>
<dbReference type="SUPFAM" id="SSF51110">
    <property type="entry name" value="alpha-D-mannose-specific plant lectins"/>
    <property type="match status" value="1"/>
</dbReference>
<dbReference type="Pfam" id="PF08276">
    <property type="entry name" value="PAN_2"/>
    <property type="match status" value="1"/>
</dbReference>
<dbReference type="EC" id="2.7.11.1" evidence="13"/>
<dbReference type="SMART" id="SM00220">
    <property type="entry name" value="S_TKc"/>
    <property type="match status" value="1"/>
</dbReference>
<keyword evidence="3 13" id="KW-0723">Serine/threonine-protein kinase</keyword>
<name>A0ABD2ZRQ7_9GENT</name>
<keyword evidence="4 13" id="KW-0808">Transferase</keyword>
<keyword evidence="2" id="KW-1003">Cell membrane</keyword>
<evidence type="ECO:0000256" key="3">
    <source>
        <dbReference type="ARBA" id="ARBA00022527"/>
    </source>
</evidence>
<feature type="domain" description="Bulb-type lectin" evidence="17">
    <location>
        <begin position="25"/>
        <end position="149"/>
    </location>
</feature>
<keyword evidence="7 13" id="KW-0418">Kinase</keyword>